<accession>A0A1I8IWV3</accession>
<feature type="transmembrane region" description="Helical" evidence="7">
    <location>
        <begin position="1160"/>
        <end position="1182"/>
    </location>
</feature>
<dbReference type="InterPro" id="IPR005828">
    <property type="entry name" value="MFS_sugar_transport-like"/>
</dbReference>
<keyword evidence="9" id="KW-1185">Reference proteome</keyword>
<dbReference type="Gene3D" id="1.20.1250.20">
    <property type="entry name" value="MFS general substrate transporter like domains"/>
    <property type="match status" value="1"/>
</dbReference>
<sequence>TTPWRAVSSSLRYSNEKRESALHHQRLAYSYPGGSGSSDGSGGVGSQLATAAAEASRRLADATPGQQAMIGGAGGCLTGYLVGRVGRTAALVLGGGIISRSCNGELDPVESAGTPVCTGGGGCRCGRRYGGGGARGGGGLLDRARHFLAGPNACFGTTFVGGFFIGLAFAAIASEREAMQAVRRLTSLRPATAACRHLSLYSRQAFRQPSLQELRRLSDRFGFSSSDDELTAYKELIGQLSASLTSLDRLENPMRSSTSTVASQPVPPRSCGQRASAADNPGNAWYWRCDLKDPAAAQDSSLPLAGKTLALKDSVSVAGVPMMNGSKLLEGFVPTEDATVVTRILAAGGRIVGKAVCEDMCFSGASHTTFKGAVPNPHSELHSAGGSSSGCGYLVAKGLVDMAIGGDQGGSIRIPSAWCGIVGLKPTFGLVPYTGALSMMRGIDHLGPMARTVTDAARLLQAIAGLDGDGLDRRQPTDLRVDNYSESLRGDLSKYSFGLLVEGFHGVDEDVDEAVRQLAGKLASAGAKVSKVSVPLHSQSGAFYLPYLLHGFRATYLTDGALPLDDAYVDPDAVDAAFKGRRTFPADNQHIVKVVMLMSEFLSSNYGLKHFSQAANWIRELRRCYDNALNSVDYLLMPTLPMRPPRLLDESASVVEVFNHGLGMIGNTAAFNASGHPAITLNCGRTAGEPPLPIGAMLVGRRFSDGQLLDAACAAASAYFAYLTYFTYLAYFAYLTYFTYLAYFAYLTYFTYLAYFAYLTYFTYLAYFAYLTYFTYLAYFAYLTYFIYLVYFTYLTYFTYLVYFTNLAHFTYLDERQALSPPPPPPPAESGRDDPGMDEKEESLEKFTRFHALTCLLGFMVLLYSTLLILSGMFLNIRPFNCTAAATDSDGDVTAEDDDMSLSWSEHQGFRSSLSRQYRLCDRATGDLTNVAYMFGTIAGSPLLTGPVSDRLGRKPCIVVGVVVATLVTLASNYAPSLWLHLSCRGLAGCFMVVAQCAIQVYGSEVHSSRYQGRFLAIWSVGVSIGTVGCGLLAHLTRDHQLYVLVSCCLAPVNLLLALWLPESPAWLAARGRVDESLAALKRVDVINGRRRSGDDRQPSRTPSLLPSNPALTMATGSGGSGGGGSGWNCRLLRLACLLGFHGVCLGMNCYGFYFVMSGVIPDVCLYAVLLGSTQVPSFFLLNLVPRRPGLLACSVLSGLGSLARGGWSSALLAGLGVLGSFCSTSAFNLLVSVSAESYPIRIRNTGLGVCVFCLRCGSTLAPLINYLPGALLRSMALGWPLLLSSLPLGLALSGSCARQFGCRLFGNDEDKDESSNSQNDSSAPMEKMVIPVGHSQIEFESHYRSNSLITGSNSLITWS</sequence>
<keyword evidence="3 7" id="KW-0812">Transmembrane</keyword>
<comment type="similarity">
    <text evidence="2">Belongs to the amidase family.</text>
</comment>
<dbReference type="InterPro" id="IPR000120">
    <property type="entry name" value="Amidase"/>
</dbReference>
<evidence type="ECO:0000313" key="9">
    <source>
        <dbReference type="Proteomes" id="UP000095280"/>
    </source>
</evidence>
<dbReference type="PANTHER" id="PTHR11895:SF170">
    <property type="entry name" value="AMIDASE"/>
    <property type="match status" value="1"/>
</dbReference>
<dbReference type="InterPro" id="IPR036259">
    <property type="entry name" value="MFS_trans_sf"/>
</dbReference>
<feature type="transmembrane region" description="Helical" evidence="7">
    <location>
        <begin position="1246"/>
        <end position="1265"/>
    </location>
</feature>
<evidence type="ECO:0000256" key="1">
    <source>
        <dbReference type="ARBA" id="ARBA00004370"/>
    </source>
</evidence>
<name>A0A1I8IWV3_9PLAT</name>
<dbReference type="GO" id="GO:0003824">
    <property type="term" value="F:catalytic activity"/>
    <property type="evidence" value="ECO:0007669"/>
    <property type="project" value="InterPro"/>
</dbReference>
<feature type="domain" description="Amidase" evidence="8">
    <location>
        <begin position="295"/>
        <end position="709"/>
    </location>
</feature>
<reference evidence="10" key="1">
    <citation type="submission" date="2016-11" db="UniProtKB">
        <authorList>
            <consortium name="WormBaseParasite"/>
        </authorList>
    </citation>
    <scope>IDENTIFICATION</scope>
</reference>
<feature type="region of interest" description="Disordered" evidence="6">
    <location>
        <begin position="1090"/>
        <end position="1110"/>
    </location>
</feature>
<keyword evidence="5 7" id="KW-0472">Membrane</keyword>
<feature type="transmembrane region" description="Helical" evidence="7">
    <location>
        <begin position="1042"/>
        <end position="1061"/>
    </location>
</feature>
<feature type="transmembrane region" description="Helical" evidence="7">
    <location>
        <begin position="850"/>
        <end position="870"/>
    </location>
</feature>
<proteinExistence type="inferred from homology"/>
<dbReference type="InterPro" id="IPR020556">
    <property type="entry name" value="Amidase_CS"/>
</dbReference>
<feature type="compositionally biased region" description="Polar residues" evidence="6">
    <location>
        <begin position="1100"/>
        <end position="1110"/>
    </location>
</feature>
<feature type="region of interest" description="Disordered" evidence="6">
    <location>
        <begin position="817"/>
        <end position="839"/>
    </location>
</feature>
<dbReference type="Pfam" id="PF00083">
    <property type="entry name" value="Sugar_tr"/>
    <property type="match status" value="1"/>
</dbReference>
<dbReference type="WBParaSite" id="maker-uti_cns_0017976-snap-gene-0.2-mRNA-1">
    <property type="protein sequence ID" value="maker-uti_cns_0017976-snap-gene-0.2-mRNA-1"/>
    <property type="gene ID" value="maker-uti_cns_0017976-snap-gene-0.2"/>
</dbReference>
<feature type="transmembrane region" description="Helical" evidence="7">
    <location>
        <begin position="1015"/>
        <end position="1036"/>
    </location>
</feature>
<evidence type="ECO:0000256" key="7">
    <source>
        <dbReference type="SAM" id="Phobius"/>
    </source>
</evidence>
<evidence type="ECO:0000259" key="8">
    <source>
        <dbReference type="Pfam" id="PF01425"/>
    </source>
</evidence>
<protein>
    <submittedName>
        <fullName evidence="10">Amidase domain-containing protein</fullName>
    </submittedName>
</protein>
<feature type="transmembrane region" description="Helical" evidence="7">
    <location>
        <begin position="1132"/>
        <end position="1154"/>
    </location>
</feature>
<feature type="compositionally biased region" description="Basic and acidic residues" evidence="6">
    <location>
        <begin position="830"/>
        <end position="839"/>
    </location>
</feature>
<feature type="transmembrane region" description="Helical" evidence="7">
    <location>
        <begin position="957"/>
        <end position="974"/>
    </location>
</feature>
<evidence type="ECO:0000256" key="4">
    <source>
        <dbReference type="ARBA" id="ARBA00022989"/>
    </source>
</evidence>
<feature type="transmembrane region" description="Helical" evidence="7">
    <location>
        <begin position="711"/>
        <end position="734"/>
    </location>
</feature>
<evidence type="ECO:0000256" key="2">
    <source>
        <dbReference type="ARBA" id="ARBA00009199"/>
    </source>
</evidence>
<dbReference type="PROSITE" id="PS00571">
    <property type="entry name" value="AMIDASES"/>
    <property type="match status" value="1"/>
</dbReference>
<feature type="transmembrane region" description="Helical" evidence="7">
    <location>
        <begin position="1277"/>
        <end position="1298"/>
    </location>
</feature>
<feature type="transmembrane region" description="Helical" evidence="7">
    <location>
        <begin position="155"/>
        <end position="174"/>
    </location>
</feature>
<organism evidence="9 10">
    <name type="scientific">Macrostomum lignano</name>
    <dbReference type="NCBI Taxonomy" id="282301"/>
    <lineage>
        <taxon>Eukaryota</taxon>
        <taxon>Metazoa</taxon>
        <taxon>Spiralia</taxon>
        <taxon>Lophotrochozoa</taxon>
        <taxon>Platyhelminthes</taxon>
        <taxon>Rhabditophora</taxon>
        <taxon>Macrostomorpha</taxon>
        <taxon>Macrostomida</taxon>
        <taxon>Macrostomidae</taxon>
        <taxon>Macrostomum</taxon>
    </lineage>
</organism>
<dbReference type="Pfam" id="PF01425">
    <property type="entry name" value="Amidase"/>
    <property type="match status" value="1"/>
</dbReference>
<evidence type="ECO:0000256" key="5">
    <source>
        <dbReference type="ARBA" id="ARBA00023136"/>
    </source>
</evidence>
<feature type="transmembrane region" description="Helical" evidence="7">
    <location>
        <begin position="1214"/>
        <end position="1234"/>
    </location>
</feature>
<dbReference type="InterPro" id="IPR036928">
    <property type="entry name" value="AS_sf"/>
</dbReference>
<feature type="transmembrane region" description="Helical" evidence="7">
    <location>
        <begin position="779"/>
        <end position="803"/>
    </location>
</feature>
<evidence type="ECO:0000313" key="10">
    <source>
        <dbReference type="WBParaSite" id="maker-uti_cns_0017976-snap-gene-0.2-mRNA-1"/>
    </source>
</evidence>
<dbReference type="Gene3D" id="3.90.1300.10">
    <property type="entry name" value="Amidase signature (AS) domain"/>
    <property type="match status" value="1"/>
</dbReference>
<dbReference type="GO" id="GO:0022857">
    <property type="term" value="F:transmembrane transporter activity"/>
    <property type="evidence" value="ECO:0007669"/>
    <property type="project" value="InterPro"/>
</dbReference>
<feature type="transmembrane region" description="Helical" evidence="7">
    <location>
        <begin position="740"/>
        <end position="767"/>
    </location>
</feature>
<comment type="subcellular location">
    <subcellularLocation>
        <location evidence="1">Membrane</location>
    </subcellularLocation>
</comment>
<evidence type="ECO:0000256" key="3">
    <source>
        <dbReference type="ARBA" id="ARBA00022692"/>
    </source>
</evidence>
<keyword evidence="4 7" id="KW-1133">Transmembrane helix</keyword>
<feature type="region of interest" description="Disordered" evidence="6">
    <location>
        <begin position="256"/>
        <end position="278"/>
    </location>
</feature>
<dbReference type="PANTHER" id="PTHR11895">
    <property type="entry name" value="TRANSAMIDASE"/>
    <property type="match status" value="1"/>
</dbReference>
<dbReference type="SUPFAM" id="SSF103473">
    <property type="entry name" value="MFS general substrate transporter"/>
    <property type="match status" value="1"/>
</dbReference>
<dbReference type="InterPro" id="IPR023631">
    <property type="entry name" value="Amidase_dom"/>
</dbReference>
<dbReference type="GO" id="GO:0016020">
    <property type="term" value="C:membrane"/>
    <property type="evidence" value="ECO:0007669"/>
    <property type="project" value="UniProtKB-SubCell"/>
</dbReference>
<dbReference type="SUPFAM" id="SSF75304">
    <property type="entry name" value="Amidase signature (AS) enzymes"/>
    <property type="match status" value="1"/>
</dbReference>
<evidence type="ECO:0000256" key="6">
    <source>
        <dbReference type="SAM" id="MobiDB-lite"/>
    </source>
</evidence>
<dbReference type="Proteomes" id="UP000095280">
    <property type="component" value="Unplaced"/>
</dbReference>